<dbReference type="EMBL" id="QKYT01001690">
    <property type="protein sequence ID" value="RIA79004.1"/>
    <property type="molecule type" value="Genomic_DNA"/>
</dbReference>
<dbReference type="Proteomes" id="UP000265703">
    <property type="component" value="Unassembled WGS sequence"/>
</dbReference>
<gene>
    <name evidence="1" type="ORF">C1645_139971</name>
</gene>
<dbReference type="AlphaFoldDB" id="A0A397S9K6"/>
<keyword evidence="2" id="KW-1185">Reference proteome</keyword>
<sequence length="168" mass="18315">MSVSLNNNNEFSSSINHLSEILKNAISSPLTPCLSSSTSSSTTTASPTCAISSLIPYPSISSSSTTASLTSSLTPCPSTSSLSMTISPTKYYTLKDILFSKENNNWLVPYKMYTSVCFACSYFSHSYKECPNLSKEITGMYISTVGIRDTPLQNAKMTKKIHLSWKDI</sequence>
<reference evidence="1 2" key="1">
    <citation type="submission" date="2018-06" db="EMBL/GenBank/DDBJ databases">
        <title>Comparative genomics reveals the genomic features of Rhizophagus irregularis, R. cerebriforme, R. diaphanum and Gigaspora rosea, and their symbiotic lifestyle signature.</title>
        <authorList>
            <person name="Morin E."/>
            <person name="San Clemente H."/>
            <person name="Chen E.C.H."/>
            <person name="De La Providencia I."/>
            <person name="Hainaut M."/>
            <person name="Kuo A."/>
            <person name="Kohler A."/>
            <person name="Murat C."/>
            <person name="Tang N."/>
            <person name="Roy S."/>
            <person name="Loubradou J."/>
            <person name="Henrissat B."/>
            <person name="Grigoriev I.V."/>
            <person name="Corradi N."/>
            <person name="Roux C."/>
            <person name="Martin F.M."/>
        </authorList>
    </citation>
    <scope>NUCLEOTIDE SEQUENCE [LARGE SCALE GENOMIC DNA]</scope>
    <source>
        <strain evidence="1 2">DAOM 227022</strain>
    </source>
</reference>
<comment type="caution">
    <text evidence="1">The sequence shown here is derived from an EMBL/GenBank/DDBJ whole genome shotgun (WGS) entry which is preliminary data.</text>
</comment>
<accession>A0A397S9K6</accession>
<protein>
    <submittedName>
        <fullName evidence="1">Uncharacterized protein</fullName>
    </submittedName>
</protein>
<dbReference type="OrthoDB" id="2352223at2759"/>
<organism evidence="1 2">
    <name type="scientific">Glomus cerebriforme</name>
    <dbReference type="NCBI Taxonomy" id="658196"/>
    <lineage>
        <taxon>Eukaryota</taxon>
        <taxon>Fungi</taxon>
        <taxon>Fungi incertae sedis</taxon>
        <taxon>Mucoromycota</taxon>
        <taxon>Glomeromycotina</taxon>
        <taxon>Glomeromycetes</taxon>
        <taxon>Glomerales</taxon>
        <taxon>Glomeraceae</taxon>
        <taxon>Glomus</taxon>
    </lineage>
</organism>
<proteinExistence type="predicted"/>
<name>A0A397S9K6_9GLOM</name>
<evidence type="ECO:0000313" key="2">
    <source>
        <dbReference type="Proteomes" id="UP000265703"/>
    </source>
</evidence>
<evidence type="ECO:0000313" key="1">
    <source>
        <dbReference type="EMBL" id="RIA79004.1"/>
    </source>
</evidence>